<dbReference type="Pfam" id="PF00072">
    <property type="entry name" value="Response_reg"/>
    <property type="match status" value="1"/>
</dbReference>
<organism evidence="4 5">
    <name type="scientific">Oceanipulchritudo coccoides</name>
    <dbReference type="NCBI Taxonomy" id="2706888"/>
    <lineage>
        <taxon>Bacteria</taxon>
        <taxon>Pseudomonadati</taxon>
        <taxon>Verrucomicrobiota</taxon>
        <taxon>Opitutia</taxon>
        <taxon>Puniceicoccales</taxon>
        <taxon>Oceanipulchritudinaceae</taxon>
        <taxon>Oceanipulchritudo</taxon>
    </lineage>
</organism>
<name>A0A6B2M254_9BACT</name>
<evidence type="ECO:0000256" key="2">
    <source>
        <dbReference type="PROSITE-ProRule" id="PRU00169"/>
    </source>
</evidence>
<dbReference type="RefSeq" id="WP_163963065.1">
    <property type="nucleotide sequence ID" value="NZ_JAAGNX010000001.1"/>
</dbReference>
<dbReference type="PANTHER" id="PTHR44591">
    <property type="entry name" value="STRESS RESPONSE REGULATOR PROTEIN 1"/>
    <property type="match status" value="1"/>
</dbReference>
<evidence type="ECO:0000259" key="3">
    <source>
        <dbReference type="PROSITE" id="PS50110"/>
    </source>
</evidence>
<reference evidence="4 5" key="1">
    <citation type="submission" date="2020-02" db="EMBL/GenBank/DDBJ databases">
        <title>Albibacoteraceae fam. nov., the first described family within the subdivision 4 Verrucomicrobia.</title>
        <authorList>
            <person name="Xi F."/>
        </authorList>
    </citation>
    <scope>NUCLEOTIDE SEQUENCE [LARGE SCALE GENOMIC DNA]</scope>
    <source>
        <strain evidence="4 5">CK1056</strain>
    </source>
</reference>
<sequence length="127" mass="13939">MNILLVEDEPELSQIACETIEGMGHKVKVVAGVEDAIAALEDETQALDLMIADHRLPDGWGVALCLQCKVKFPQVRVAVVSGCLTDENIELLDEYKIPYWKKPVLYSTVMRELLGPPKLPPLPGSGN</sequence>
<dbReference type="Proteomes" id="UP000478417">
    <property type="component" value="Unassembled WGS sequence"/>
</dbReference>
<comment type="caution">
    <text evidence="4">The sequence shown here is derived from an EMBL/GenBank/DDBJ whole genome shotgun (WGS) entry which is preliminary data.</text>
</comment>
<keyword evidence="1 2" id="KW-0597">Phosphoprotein</keyword>
<gene>
    <name evidence="4" type="ORF">G0Q06_05045</name>
</gene>
<evidence type="ECO:0000256" key="1">
    <source>
        <dbReference type="ARBA" id="ARBA00022553"/>
    </source>
</evidence>
<dbReference type="GO" id="GO:0000160">
    <property type="term" value="P:phosphorelay signal transduction system"/>
    <property type="evidence" value="ECO:0007669"/>
    <property type="project" value="InterPro"/>
</dbReference>
<dbReference type="AlphaFoldDB" id="A0A6B2M254"/>
<accession>A0A6B2M254</accession>
<dbReference type="SUPFAM" id="SSF52172">
    <property type="entry name" value="CheY-like"/>
    <property type="match status" value="1"/>
</dbReference>
<dbReference type="CDD" id="cd00156">
    <property type="entry name" value="REC"/>
    <property type="match status" value="1"/>
</dbReference>
<feature type="modified residue" description="4-aspartylphosphate" evidence="2">
    <location>
        <position position="53"/>
    </location>
</feature>
<feature type="domain" description="Response regulatory" evidence="3">
    <location>
        <begin position="2"/>
        <end position="113"/>
    </location>
</feature>
<dbReference type="EMBL" id="JAAGNX010000001">
    <property type="protein sequence ID" value="NDV61810.1"/>
    <property type="molecule type" value="Genomic_DNA"/>
</dbReference>
<proteinExistence type="predicted"/>
<dbReference type="SMART" id="SM00448">
    <property type="entry name" value="REC"/>
    <property type="match status" value="1"/>
</dbReference>
<dbReference type="InterPro" id="IPR050595">
    <property type="entry name" value="Bact_response_regulator"/>
</dbReference>
<dbReference type="InterPro" id="IPR011006">
    <property type="entry name" value="CheY-like_superfamily"/>
</dbReference>
<dbReference type="InterPro" id="IPR001789">
    <property type="entry name" value="Sig_transdc_resp-reg_receiver"/>
</dbReference>
<evidence type="ECO:0000313" key="5">
    <source>
        <dbReference type="Proteomes" id="UP000478417"/>
    </source>
</evidence>
<dbReference type="PANTHER" id="PTHR44591:SF3">
    <property type="entry name" value="RESPONSE REGULATORY DOMAIN-CONTAINING PROTEIN"/>
    <property type="match status" value="1"/>
</dbReference>
<evidence type="ECO:0000313" key="4">
    <source>
        <dbReference type="EMBL" id="NDV61810.1"/>
    </source>
</evidence>
<dbReference type="Gene3D" id="3.40.50.2300">
    <property type="match status" value="1"/>
</dbReference>
<protein>
    <submittedName>
        <fullName evidence="4">Response regulator</fullName>
    </submittedName>
</protein>
<keyword evidence="5" id="KW-1185">Reference proteome</keyword>
<dbReference type="PROSITE" id="PS50110">
    <property type="entry name" value="RESPONSE_REGULATORY"/>
    <property type="match status" value="1"/>
</dbReference>